<dbReference type="Proteomes" id="UP000198858">
    <property type="component" value="Chromosome I"/>
</dbReference>
<dbReference type="FunFam" id="1.25.40.340:FF:000002">
    <property type="entry name" value="Dihydroxyacetone kinase, L subunit"/>
    <property type="match status" value="1"/>
</dbReference>
<dbReference type="SUPFAM" id="SSF101473">
    <property type="entry name" value="DhaL-like"/>
    <property type="match status" value="1"/>
</dbReference>
<keyword evidence="2" id="KW-0547">Nucleotide-binding</keyword>
<dbReference type="GO" id="GO:0019563">
    <property type="term" value="P:glycerol catabolic process"/>
    <property type="evidence" value="ECO:0007669"/>
    <property type="project" value="TreeGrafter"/>
</dbReference>
<dbReference type="PROSITE" id="PS51480">
    <property type="entry name" value="DHAL"/>
    <property type="match status" value="1"/>
</dbReference>
<evidence type="ECO:0000313" key="7">
    <source>
        <dbReference type="EMBL" id="SDS23096.1"/>
    </source>
</evidence>
<evidence type="ECO:0000256" key="4">
    <source>
        <dbReference type="ARBA" id="ARBA00022840"/>
    </source>
</evidence>
<dbReference type="EMBL" id="LT629745">
    <property type="protein sequence ID" value="SDS23096.1"/>
    <property type="molecule type" value="Genomic_DNA"/>
</dbReference>
<dbReference type="Pfam" id="PF02734">
    <property type="entry name" value="Dak2"/>
    <property type="match status" value="1"/>
</dbReference>
<evidence type="ECO:0000313" key="8">
    <source>
        <dbReference type="Proteomes" id="UP000198858"/>
    </source>
</evidence>
<sequence length="540" mass="57885">MKFFINEANQVVNEGIEGLLTNPKLTRLDNYPEVRVVLRKDWGKSKVAIISGGGSGHEPTHAGFVGKGMLTAAVCGDIFASPSVDAVLSAIIATAGDAGCLLVIKNYTGDRLNFGLAAEQAREMGYNVETIIVGDDIALGEDTEQRGLAGTLFVHKTAGYLSEEGKSLEEILKLVKRVAQNSYSIGLSLEEGQKFQGKEESRLDKSEAELGLGIHGEPGVEKIAVAKADELMKTAVKKLQEYTSGAEYALILNNLGSVTPIEMNVLLNSFSKTSMAENVKLLVGPGSFMTSLNMKGFSISVVKLDEEIIEALLAPCDPASWFISEFGKASSINSPELPETLPFEASENASTQKWLKEVSEELIDMKDEINALDEKVGDGDAGSTFASAGKNVLEVIDKLPYAKNWELFISIGRIFSREIGGSSGVLFSLLFTRAGNALKENDDLGKALLSGLDKMKDYGGAKQGERTMIDALQPAFEAIANGESMENVKSAARKGADATKEITDTKFGRSSYLSEDSLKNVPDPGAEVVARVFEKLAAIK</sequence>
<dbReference type="InterPro" id="IPR050861">
    <property type="entry name" value="Dihydroxyacetone_Kinase"/>
</dbReference>
<dbReference type="GO" id="GO:0005524">
    <property type="term" value="F:ATP binding"/>
    <property type="evidence" value="ECO:0007669"/>
    <property type="project" value="UniProtKB-KW"/>
</dbReference>
<dbReference type="STRING" id="1250231.SAMN04488552_2520"/>
<keyword evidence="1" id="KW-0808">Transferase</keyword>
<feature type="domain" description="DhaK" evidence="6">
    <location>
        <begin position="7"/>
        <end position="321"/>
    </location>
</feature>
<feature type="domain" description="DhaL" evidence="5">
    <location>
        <begin position="349"/>
        <end position="538"/>
    </location>
</feature>
<dbReference type="FunFam" id="3.40.50.10440:FF:000001">
    <property type="entry name" value="Dihydroxyacetone kinase, DhaK subunit"/>
    <property type="match status" value="1"/>
</dbReference>
<organism evidence="7 8">
    <name type="scientific">Christiangramia echinicola</name>
    <dbReference type="NCBI Taxonomy" id="279359"/>
    <lineage>
        <taxon>Bacteria</taxon>
        <taxon>Pseudomonadati</taxon>
        <taxon>Bacteroidota</taxon>
        <taxon>Flavobacteriia</taxon>
        <taxon>Flavobacteriales</taxon>
        <taxon>Flavobacteriaceae</taxon>
        <taxon>Christiangramia</taxon>
    </lineage>
</organism>
<dbReference type="PANTHER" id="PTHR28629:SF4">
    <property type="entry name" value="TRIOKINASE_FMN CYCLASE"/>
    <property type="match status" value="1"/>
</dbReference>
<dbReference type="GO" id="GO:0004371">
    <property type="term" value="F:glycerone kinase activity"/>
    <property type="evidence" value="ECO:0007669"/>
    <property type="project" value="InterPro"/>
</dbReference>
<dbReference type="RefSeq" id="WP_089663076.1">
    <property type="nucleotide sequence ID" value="NZ_LT629745.1"/>
</dbReference>
<gene>
    <name evidence="7" type="ORF">SAMN04488552_2520</name>
</gene>
<evidence type="ECO:0000256" key="3">
    <source>
        <dbReference type="ARBA" id="ARBA00022777"/>
    </source>
</evidence>
<dbReference type="SMART" id="SM01120">
    <property type="entry name" value="Dak2"/>
    <property type="match status" value="1"/>
</dbReference>
<proteinExistence type="predicted"/>
<evidence type="ECO:0000256" key="2">
    <source>
        <dbReference type="ARBA" id="ARBA00022741"/>
    </source>
</evidence>
<dbReference type="PROSITE" id="PS51481">
    <property type="entry name" value="DHAK"/>
    <property type="match status" value="1"/>
</dbReference>
<dbReference type="SUPFAM" id="SSF82549">
    <property type="entry name" value="DAK1/DegV-like"/>
    <property type="match status" value="1"/>
</dbReference>
<dbReference type="Gene3D" id="3.30.1180.20">
    <property type="entry name" value="Dihydroxyacetone kinase, domain 2"/>
    <property type="match status" value="1"/>
</dbReference>
<dbReference type="Gene3D" id="1.25.40.340">
    <property type="match status" value="1"/>
</dbReference>
<keyword evidence="4" id="KW-0067">ATP-binding</keyword>
<reference evidence="7 8" key="1">
    <citation type="submission" date="2016-10" db="EMBL/GenBank/DDBJ databases">
        <authorList>
            <person name="Varghese N."/>
            <person name="Submissions S."/>
        </authorList>
    </citation>
    <scope>NUCLEOTIDE SEQUENCE [LARGE SCALE GENOMIC DNA]</scope>
    <source>
        <strain evidence="7 8">Mar_2010_102</strain>
    </source>
</reference>
<name>A0A1H1QI85_9FLAO</name>
<evidence type="ECO:0000256" key="1">
    <source>
        <dbReference type="ARBA" id="ARBA00022679"/>
    </source>
</evidence>
<keyword evidence="8" id="KW-1185">Reference proteome</keyword>
<dbReference type="InterPro" id="IPR004006">
    <property type="entry name" value="DhaK_dom"/>
</dbReference>
<dbReference type="Pfam" id="PF02733">
    <property type="entry name" value="Dak1"/>
    <property type="match status" value="1"/>
</dbReference>
<accession>A0A1H1QI85</accession>
<evidence type="ECO:0000259" key="5">
    <source>
        <dbReference type="PROSITE" id="PS51480"/>
    </source>
</evidence>
<dbReference type="GO" id="GO:0005829">
    <property type="term" value="C:cytosol"/>
    <property type="evidence" value="ECO:0007669"/>
    <property type="project" value="TreeGrafter"/>
</dbReference>
<dbReference type="InterPro" id="IPR036117">
    <property type="entry name" value="DhaL_dom_sf"/>
</dbReference>
<dbReference type="AlphaFoldDB" id="A0A1H1QI85"/>
<protein>
    <submittedName>
        <fullName evidence="7">Dihydroxyacetone kinase</fullName>
    </submittedName>
</protein>
<dbReference type="Gene3D" id="3.40.50.10440">
    <property type="entry name" value="Dihydroxyacetone kinase, domain 1"/>
    <property type="match status" value="1"/>
</dbReference>
<evidence type="ECO:0000259" key="6">
    <source>
        <dbReference type="PROSITE" id="PS51481"/>
    </source>
</evidence>
<dbReference type="InterPro" id="IPR004007">
    <property type="entry name" value="DhaL_dom"/>
</dbReference>
<dbReference type="PANTHER" id="PTHR28629">
    <property type="entry name" value="TRIOKINASE/FMN CYCLASE"/>
    <property type="match status" value="1"/>
</dbReference>
<keyword evidence="3 7" id="KW-0418">Kinase</keyword>